<organism evidence="1 2">
    <name type="scientific">Paenarthrobacter aurescens</name>
    <name type="common">Arthrobacter aurescens</name>
    <dbReference type="NCBI Taxonomy" id="43663"/>
    <lineage>
        <taxon>Bacteria</taxon>
        <taxon>Bacillati</taxon>
        <taxon>Actinomycetota</taxon>
        <taxon>Actinomycetes</taxon>
        <taxon>Micrococcales</taxon>
        <taxon>Micrococcaceae</taxon>
        <taxon>Paenarthrobacter</taxon>
    </lineage>
</organism>
<reference evidence="1 2" key="1">
    <citation type="submission" date="2019-06" db="EMBL/GenBank/DDBJ databases">
        <title>Whole genome shotgun sequence of Paenarthrobacter aurescens NBRC 12136.</title>
        <authorList>
            <person name="Hosoyama A."/>
            <person name="Uohara A."/>
            <person name="Ohji S."/>
            <person name="Ichikawa N."/>
        </authorList>
    </citation>
    <scope>NUCLEOTIDE SEQUENCE [LARGE SCALE GENOMIC DNA]</scope>
    <source>
        <strain evidence="1 2">NBRC 12136</strain>
    </source>
</reference>
<proteinExistence type="predicted"/>
<name>A0A4Y3N9L4_PAEAU</name>
<gene>
    <name evidence="1" type="ORF">AAU01_10970</name>
</gene>
<dbReference type="AlphaFoldDB" id="A0A4Y3N9L4"/>
<dbReference type="Proteomes" id="UP000317715">
    <property type="component" value="Unassembled WGS sequence"/>
</dbReference>
<evidence type="ECO:0000313" key="2">
    <source>
        <dbReference type="Proteomes" id="UP000317715"/>
    </source>
</evidence>
<comment type="caution">
    <text evidence="1">The sequence shown here is derived from an EMBL/GenBank/DDBJ whole genome shotgun (WGS) entry which is preliminary data.</text>
</comment>
<accession>A0A4Y3N9L4</accession>
<keyword evidence="2" id="KW-1185">Reference proteome</keyword>
<dbReference type="EMBL" id="BJMD01000006">
    <property type="protein sequence ID" value="GEB18342.1"/>
    <property type="molecule type" value="Genomic_DNA"/>
</dbReference>
<sequence length="95" mass="10589">MFHFSDEALQDPCSQLQLMKSYHSTDPNFVAEVAKRPRGIEDIEVGLRFTGSKHGRGSHETLAHAAGLAADHCQMAVFGRGPQQRLHRLAMRPVH</sequence>
<protein>
    <submittedName>
        <fullName evidence="1">Uncharacterized protein</fullName>
    </submittedName>
</protein>
<evidence type="ECO:0000313" key="1">
    <source>
        <dbReference type="EMBL" id="GEB18342.1"/>
    </source>
</evidence>